<feature type="domain" description="Importin N-terminal" evidence="7">
    <location>
        <begin position="22"/>
        <end position="103"/>
    </location>
</feature>
<dbReference type="Proteomes" id="UP000198341">
    <property type="component" value="Chromosome 18"/>
</dbReference>
<comment type="similarity">
    <text evidence="2">Belongs to the importin beta family. Importin beta-1 subfamily.</text>
</comment>
<dbReference type="InterPro" id="IPR001494">
    <property type="entry name" value="Importin-beta_N"/>
</dbReference>
<reference evidence="8 9" key="1">
    <citation type="submission" date="2011-10" db="EMBL/GenBank/DDBJ databases">
        <authorList>
            <person name="Genoscope - CEA"/>
        </authorList>
    </citation>
    <scope>NUCLEOTIDE SEQUENCE [LARGE SCALE GENOMIC DNA]</scope>
    <source>
        <strain evidence="8 9">RCC 1105</strain>
    </source>
</reference>
<evidence type="ECO:0000256" key="2">
    <source>
        <dbReference type="ARBA" id="ARBA00010907"/>
    </source>
</evidence>
<evidence type="ECO:0000313" key="8">
    <source>
        <dbReference type="EMBL" id="CCO20653.1"/>
    </source>
</evidence>
<dbReference type="InterPro" id="IPR040122">
    <property type="entry name" value="Importin_beta"/>
</dbReference>
<keyword evidence="5" id="KW-0677">Repeat</keyword>
<dbReference type="RefSeq" id="XP_007508162.1">
    <property type="nucleotide sequence ID" value="XM_007508100.1"/>
</dbReference>
<dbReference type="KEGG" id="bpg:Bathy18g00110"/>
<evidence type="ECO:0000256" key="3">
    <source>
        <dbReference type="ARBA" id="ARBA00022448"/>
    </source>
</evidence>
<dbReference type="FunFam" id="1.25.10.10:FF:000027">
    <property type="entry name" value="Importin subunit beta-1"/>
    <property type="match status" value="1"/>
</dbReference>
<evidence type="ECO:0000256" key="5">
    <source>
        <dbReference type="ARBA" id="ARBA00022737"/>
    </source>
</evidence>
<accession>K8FDP3</accession>
<gene>
    <name evidence="8" type="ordered locus">Bathy18g00110</name>
</gene>
<dbReference type="STRING" id="41875.K8FDP3"/>
<dbReference type="eggNOG" id="KOG1241">
    <property type="taxonomic scope" value="Eukaryota"/>
</dbReference>
<dbReference type="Pfam" id="PF13513">
    <property type="entry name" value="HEAT_EZ"/>
    <property type="match status" value="1"/>
</dbReference>
<dbReference type="SMART" id="SM00913">
    <property type="entry name" value="IBN_N"/>
    <property type="match status" value="1"/>
</dbReference>
<proteinExistence type="inferred from homology"/>
<dbReference type="Gene3D" id="1.25.10.10">
    <property type="entry name" value="Leucine-rich Repeat Variant"/>
    <property type="match status" value="1"/>
</dbReference>
<dbReference type="InterPro" id="IPR058584">
    <property type="entry name" value="IMB1_TNPO1-like_TPR"/>
</dbReference>
<dbReference type="PROSITE" id="PS50166">
    <property type="entry name" value="IMPORTIN_B_NT"/>
    <property type="match status" value="1"/>
</dbReference>
<evidence type="ECO:0000259" key="7">
    <source>
        <dbReference type="PROSITE" id="PS50166"/>
    </source>
</evidence>
<keyword evidence="3" id="KW-0813">Transport</keyword>
<evidence type="ECO:0000256" key="6">
    <source>
        <dbReference type="ARBA" id="ARBA00022927"/>
    </source>
</evidence>
<dbReference type="OrthoDB" id="10263328at2759"/>
<dbReference type="GO" id="GO:0005737">
    <property type="term" value="C:cytoplasm"/>
    <property type="evidence" value="ECO:0007669"/>
    <property type="project" value="UniProtKB-SubCell"/>
</dbReference>
<dbReference type="AlphaFoldDB" id="K8FDP3"/>
<evidence type="ECO:0000313" key="9">
    <source>
        <dbReference type="Proteomes" id="UP000198341"/>
    </source>
</evidence>
<dbReference type="InterPro" id="IPR011989">
    <property type="entry name" value="ARM-like"/>
</dbReference>
<dbReference type="GO" id="GO:0006606">
    <property type="term" value="P:protein import into nucleus"/>
    <property type="evidence" value="ECO:0007669"/>
    <property type="project" value="InterPro"/>
</dbReference>
<dbReference type="Pfam" id="PF03810">
    <property type="entry name" value="IBN_N"/>
    <property type="match status" value="1"/>
</dbReference>
<name>K8FDP3_9CHLO</name>
<sequence length="884" mass="98313">MADITQILVNTQNPDQTVRSQAEQQLEQAKEANFSLYLSSLAKELGDESKPSEVRRLAGLILKNSIDSRSYQTKKSLQQKWLNQVDQNQRMEIKSMIFQALSSPVQEIRHTAAQVVAKFAAAEIPAKQWPELIPQLQLSVSGPQSSTELKQSTLEALGYICEELSLNGEQGDDFGGMGGLDQTAVNTMLTAIIQGMDKTETNNEVRLAACNALSIALTFASENFSKQQERDYIMQVTCEATVSPDQRIRYAAFEVLVGVAEEYYEYLESYISAIYDLTVKVLHGDDPQIGLQAIEFWSSICEEEIGRKDAIEDGERDVKYHQFIEKALGVLTPMLLEQLTKQEEGQDEDENAWNLAMAGGTCLNLIANLTGDQVVDGVMQYITQNIQQDNWRQKEAALFAFGAILEGPSREKLAPLANDALPFLLNSMNDKNTHVKDTTAWTIGRVFEFVQSPEYRLITQSNLGTTLAALTESLKDVPNVAGKACWSIQNLVTSLGEDDQLRPALSPFFQPIVQALLVTAERPDAEMKLKVECYEALNDIIRGASTETLVTVHQLIPVVLQKLGSTFETQVTSQDMLEKQTDQQALLCGTLQVIIQRLGSEEAAKGSLAQHSDNLMTAFLRVLANRSATVHEEAMLAVGALAHSVGKDFEKYMEAFYPFVEVGLKNHEEFSVCQATVGVVGDICRALDEKLAQWCDNIVFLLLQDLQSSELHRAVKPPILSCFGDIALAVGPSFDKYLEFVLPMLQSATSLAMTNQDPNVELDEDTVQYKNDLRNGIFEAYTGILQGFRDDKSKIASLAQHARFILSFIEDVSKDPYRDASVTRNMIALLGDMADTMDGIGELFKEKTFYQALFQELHSQSSDDTNFDSTLHWASERIALRLTQ</sequence>
<keyword evidence="9" id="KW-1185">Reference proteome</keyword>
<keyword evidence="6" id="KW-0653">Protein transport</keyword>
<comment type="subcellular location">
    <subcellularLocation>
        <location evidence="1">Cytoplasm</location>
    </subcellularLocation>
</comment>
<evidence type="ECO:0000256" key="1">
    <source>
        <dbReference type="ARBA" id="ARBA00004496"/>
    </source>
</evidence>
<dbReference type="Pfam" id="PF25574">
    <property type="entry name" value="TPR_IMB1"/>
    <property type="match status" value="1"/>
</dbReference>
<dbReference type="GeneID" id="19010846"/>
<evidence type="ECO:0000256" key="4">
    <source>
        <dbReference type="ARBA" id="ARBA00022490"/>
    </source>
</evidence>
<protein>
    <recommendedName>
        <fullName evidence="7">Importin N-terminal domain-containing protein</fullName>
    </recommendedName>
</protein>
<dbReference type="SUPFAM" id="SSF48371">
    <property type="entry name" value="ARM repeat"/>
    <property type="match status" value="1"/>
</dbReference>
<organism evidence="8 9">
    <name type="scientific">Bathycoccus prasinos</name>
    <dbReference type="NCBI Taxonomy" id="41875"/>
    <lineage>
        <taxon>Eukaryota</taxon>
        <taxon>Viridiplantae</taxon>
        <taxon>Chlorophyta</taxon>
        <taxon>Mamiellophyceae</taxon>
        <taxon>Mamiellales</taxon>
        <taxon>Bathycoccaceae</taxon>
        <taxon>Bathycoccus</taxon>
    </lineage>
</organism>
<dbReference type="EMBL" id="FO082261">
    <property type="protein sequence ID" value="CCO20653.1"/>
    <property type="molecule type" value="Genomic_DNA"/>
</dbReference>
<keyword evidence="4" id="KW-0963">Cytoplasm</keyword>
<dbReference type="PANTHER" id="PTHR10527">
    <property type="entry name" value="IMPORTIN BETA"/>
    <property type="match status" value="1"/>
</dbReference>
<dbReference type="InterPro" id="IPR016024">
    <property type="entry name" value="ARM-type_fold"/>
</dbReference>
<dbReference type="GO" id="GO:0031267">
    <property type="term" value="F:small GTPase binding"/>
    <property type="evidence" value="ECO:0007669"/>
    <property type="project" value="InterPro"/>
</dbReference>